<evidence type="ECO:0000313" key="4">
    <source>
        <dbReference type="Proteomes" id="UP000829708"/>
    </source>
</evidence>
<dbReference type="Proteomes" id="UP000829708">
    <property type="component" value="Chromosome"/>
</dbReference>
<feature type="domain" description="Alpha/beta hydrolase fold-5" evidence="2">
    <location>
        <begin position="68"/>
        <end position="230"/>
    </location>
</feature>
<dbReference type="EMBL" id="CP094929">
    <property type="protein sequence ID" value="UOM51293.1"/>
    <property type="molecule type" value="Genomic_DNA"/>
</dbReference>
<protein>
    <submittedName>
        <fullName evidence="3">Alpha/beta hydrolase</fullName>
    </submittedName>
</protein>
<dbReference type="GO" id="GO:0016787">
    <property type="term" value="F:hydrolase activity"/>
    <property type="evidence" value="ECO:0007669"/>
    <property type="project" value="UniProtKB-KW"/>
</dbReference>
<keyword evidence="1" id="KW-0472">Membrane</keyword>
<keyword evidence="3" id="KW-0378">Hydrolase</keyword>
<dbReference type="InterPro" id="IPR029058">
    <property type="entry name" value="AB_hydrolase_fold"/>
</dbReference>
<dbReference type="RefSeq" id="WP_244772665.1">
    <property type="nucleotide sequence ID" value="NZ_CP094929.1"/>
</dbReference>
<keyword evidence="4" id="KW-1185">Reference proteome</keyword>
<reference evidence="4" key="1">
    <citation type="journal article" date="2024" name="J Bioinform Genom">
        <title>Complete genome sequence of the type strain bacterium Sphaerochaeta associata GLS2t (VKM B-2742)t.</title>
        <authorList>
            <person name="Troshina O.Y."/>
            <person name="Tepeeva A.N."/>
            <person name="Arzamasceva V.O."/>
            <person name="Whitman W.B."/>
            <person name="Varghese N."/>
            <person name="Shapiro N."/>
            <person name="Woyke T."/>
            <person name="Kripides N.C."/>
            <person name="Vasilenko O.V."/>
        </authorList>
    </citation>
    <scope>NUCLEOTIDE SEQUENCE [LARGE SCALE GENOMIC DNA]</scope>
    <source>
        <strain evidence="4">GLS2T</strain>
    </source>
</reference>
<feature type="transmembrane region" description="Helical" evidence="1">
    <location>
        <begin position="12"/>
        <end position="30"/>
    </location>
</feature>
<organism evidence="3 4">
    <name type="scientific">Sphaerochaeta associata</name>
    <dbReference type="NCBI Taxonomy" id="1129264"/>
    <lineage>
        <taxon>Bacteria</taxon>
        <taxon>Pseudomonadati</taxon>
        <taxon>Spirochaetota</taxon>
        <taxon>Spirochaetia</taxon>
        <taxon>Spirochaetales</taxon>
        <taxon>Sphaerochaetaceae</taxon>
        <taxon>Sphaerochaeta</taxon>
    </lineage>
</organism>
<evidence type="ECO:0000259" key="2">
    <source>
        <dbReference type="Pfam" id="PF12695"/>
    </source>
</evidence>
<gene>
    <name evidence="3" type="ORF">MUG09_00710</name>
</gene>
<name>A0ABY4DAJ0_9SPIR</name>
<dbReference type="InterPro" id="IPR029059">
    <property type="entry name" value="AB_hydrolase_5"/>
</dbReference>
<accession>A0ABY4DAJ0</accession>
<evidence type="ECO:0000256" key="1">
    <source>
        <dbReference type="SAM" id="Phobius"/>
    </source>
</evidence>
<dbReference type="Pfam" id="PF12695">
    <property type="entry name" value="Abhydrolase_5"/>
    <property type="match status" value="1"/>
</dbReference>
<evidence type="ECO:0000313" key="3">
    <source>
        <dbReference type="EMBL" id="UOM51293.1"/>
    </source>
</evidence>
<dbReference type="Gene3D" id="3.40.50.1820">
    <property type="entry name" value="alpha/beta hydrolase"/>
    <property type="match status" value="1"/>
</dbReference>
<proteinExistence type="predicted"/>
<keyword evidence="1" id="KW-0812">Transmembrane</keyword>
<keyword evidence="1" id="KW-1133">Transmembrane helix</keyword>
<dbReference type="SUPFAM" id="SSF53474">
    <property type="entry name" value="alpha/beta-Hydrolases"/>
    <property type="match status" value="1"/>
</dbReference>
<sequence>MQKKLRTVHKILLGILVVAILLVGAFLLYVSDYYHAAVDSQERAMFSDIRVLDANDALIADPGNAITALILYPGGKVDHRAYEMLALRIADEGILCIVPKMPFNLAVFGIDRAERFITAHPEIEHWYVGGHSLGGSMAAGFAAKQKPMVEGLVLLASYSVDDLSTHMLRILSITAGNDTVLSRESYEKYKTNLPEGVTELVIEGGNHAGFASYGTQKGDGIATLSAAEQQAAAAEAIAEFCLTQ</sequence>